<reference evidence="2 3" key="1">
    <citation type="submission" date="2018-07" db="EMBL/GenBank/DDBJ databases">
        <title>Genomic Encyclopedia of Type Strains, Phase III (KMG-III): the genomes of soil and plant-associated and newly described type strains.</title>
        <authorList>
            <person name="Whitman W."/>
        </authorList>
    </citation>
    <scope>NUCLEOTIDE SEQUENCE [LARGE SCALE GENOMIC DNA]</scope>
    <source>
        <strain evidence="2 3">CECT 8236</strain>
    </source>
</reference>
<dbReference type="AlphaFoldDB" id="A0A3D9IV82"/>
<gene>
    <name evidence="2" type="ORF">DFP95_10145</name>
</gene>
<keyword evidence="1" id="KW-0472">Membrane</keyword>
<name>A0A3D9IV82_9BACL</name>
<dbReference type="Proteomes" id="UP000256869">
    <property type="component" value="Unassembled WGS sequence"/>
</dbReference>
<keyword evidence="1" id="KW-0812">Transmembrane</keyword>
<protein>
    <submittedName>
        <fullName evidence="2">Uncharacterized protein</fullName>
    </submittedName>
</protein>
<keyword evidence="1" id="KW-1133">Transmembrane helix</keyword>
<feature type="transmembrane region" description="Helical" evidence="1">
    <location>
        <begin position="20"/>
        <end position="39"/>
    </location>
</feature>
<evidence type="ECO:0000256" key="1">
    <source>
        <dbReference type="SAM" id="Phobius"/>
    </source>
</evidence>
<accession>A0A3D9IV82</accession>
<evidence type="ECO:0000313" key="3">
    <source>
        <dbReference type="Proteomes" id="UP000256869"/>
    </source>
</evidence>
<comment type="caution">
    <text evidence="2">The sequence shown here is derived from an EMBL/GenBank/DDBJ whole genome shotgun (WGS) entry which is preliminary data.</text>
</comment>
<evidence type="ECO:0000313" key="2">
    <source>
        <dbReference type="EMBL" id="RED65557.1"/>
    </source>
</evidence>
<proteinExistence type="predicted"/>
<sequence>MPRILPLQLSEGSHSNIMRNAMTIACTLIGIALSLFNASGYDPHNLFLMMFSVPMWFVEVFTDIHRVNIWFMYVLTVISWAAIGYAGDRIVSRARDRRYS</sequence>
<dbReference type="EMBL" id="QRDY01000001">
    <property type="protein sequence ID" value="RED65557.1"/>
    <property type="molecule type" value="Genomic_DNA"/>
</dbReference>
<keyword evidence="3" id="KW-1185">Reference proteome</keyword>
<feature type="transmembrane region" description="Helical" evidence="1">
    <location>
        <begin position="70"/>
        <end position="91"/>
    </location>
</feature>
<organism evidence="2 3">
    <name type="scientific">Cohnella lupini</name>
    <dbReference type="NCBI Taxonomy" id="1294267"/>
    <lineage>
        <taxon>Bacteria</taxon>
        <taxon>Bacillati</taxon>
        <taxon>Bacillota</taxon>
        <taxon>Bacilli</taxon>
        <taxon>Bacillales</taxon>
        <taxon>Paenibacillaceae</taxon>
        <taxon>Cohnella</taxon>
    </lineage>
</organism>